<gene>
    <name evidence="5" type="ORF">FD34_GL001124</name>
</gene>
<evidence type="ECO:0000259" key="4">
    <source>
        <dbReference type="PROSITE" id="PS50932"/>
    </source>
</evidence>
<comment type="caution">
    <text evidence="5">The sequence shown here is derived from an EMBL/GenBank/DDBJ whole genome shotgun (WGS) entry which is preliminary data.</text>
</comment>
<name>A0A922TP48_9LACO</name>
<dbReference type="RefSeq" id="WP_057805608.1">
    <property type="nucleotide sequence ID" value="NZ_AZGO01000003.1"/>
</dbReference>
<accession>A0A922TP48</accession>
<feature type="domain" description="HTH lacI-type" evidence="4">
    <location>
        <begin position="2"/>
        <end position="58"/>
    </location>
</feature>
<dbReference type="InterPro" id="IPR028082">
    <property type="entry name" value="Peripla_BP_I"/>
</dbReference>
<dbReference type="InterPro" id="IPR000843">
    <property type="entry name" value="HTH_LacI"/>
</dbReference>
<dbReference type="GeneID" id="87979610"/>
<dbReference type="AlphaFoldDB" id="A0A922TP48"/>
<dbReference type="PROSITE" id="PS50932">
    <property type="entry name" value="HTH_LACI_2"/>
    <property type="match status" value="1"/>
</dbReference>
<dbReference type="Pfam" id="PF13377">
    <property type="entry name" value="Peripla_BP_3"/>
    <property type="match status" value="1"/>
</dbReference>
<reference evidence="5 6" key="1">
    <citation type="journal article" date="2015" name="Genome Announc.">
        <title>Expanding the biotechnology potential of lactobacilli through comparative genomics of 213 strains and associated genera.</title>
        <authorList>
            <person name="Sun Z."/>
            <person name="Harris H.M."/>
            <person name="McCann A."/>
            <person name="Guo C."/>
            <person name="Argimon S."/>
            <person name="Zhang W."/>
            <person name="Yang X."/>
            <person name="Jeffery I.B."/>
            <person name="Cooney J.C."/>
            <person name="Kagawa T.F."/>
            <person name="Liu W."/>
            <person name="Song Y."/>
            <person name="Salvetti E."/>
            <person name="Wrobel A."/>
            <person name="Rasinkangas P."/>
            <person name="Parkhill J."/>
            <person name="Rea M.C."/>
            <person name="O'Sullivan O."/>
            <person name="Ritari J."/>
            <person name="Douillard F.P."/>
            <person name="Paul Ross R."/>
            <person name="Yang R."/>
            <person name="Briner A.E."/>
            <person name="Felis G.E."/>
            <person name="de Vos W.M."/>
            <person name="Barrangou R."/>
            <person name="Klaenhammer T.R."/>
            <person name="Caufield P.W."/>
            <person name="Cui Y."/>
            <person name="Zhang H."/>
            <person name="O'Toole P.W."/>
        </authorList>
    </citation>
    <scope>NUCLEOTIDE SEQUENCE [LARGE SCALE GENOMIC DNA]</scope>
    <source>
        <strain evidence="5 6">DSM 8475</strain>
    </source>
</reference>
<dbReference type="InterPro" id="IPR046335">
    <property type="entry name" value="LacI/GalR-like_sensor"/>
</dbReference>
<proteinExistence type="predicted"/>
<dbReference type="Pfam" id="PF00356">
    <property type="entry name" value="LacI"/>
    <property type="match status" value="1"/>
</dbReference>
<dbReference type="PANTHER" id="PTHR30146:SF149">
    <property type="entry name" value="HTH-TYPE TRANSCRIPTIONAL REGULATOR EBGR"/>
    <property type="match status" value="1"/>
</dbReference>
<dbReference type="GO" id="GO:0003700">
    <property type="term" value="F:DNA-binding transcription factor activity"/>
    <property type="evidence" value="ECO:0007669"/>
    <property type="project" value="TreeGrafter"/>
</dbReference>
<protein>
    <submittedName>
        <fullName evidence="5">Transcriptional regulator</fullName>
    </submittedName>
</protein>
<dbReference type="SUPFAM" id="SSF53822">
    <property type="entry name" value="Periplasmic binding protein-like I"/>
    <property type="match status" value="1"/>
</dbReference>
<evidence type="ECO:0000256" key="3">
    <source>
        <dbReference type="ARBA" id="ARBA00023163"/>
    </source>
</evidence>
<dbReference type="CDD" id="cd01544">
    <property type="entry name" value="PBP1_GalR"/>
    <property type="match status" value="1"/>
</dbReference>
<keyword evidence="2" id="KW-0238">DNA-binding</keyword>
<dbReference type="Gene3D" id="3.40.50.2300">
    <property type="match status" value="2"/>
</dbReference>
<dbReference type="PANTHER" id="PTHR30146">
    <property type="entry name" value="LACI-RELATED TRANSCRIPTIONAL REPRESSOR"/>
    <property type="match status" value="1"/>
</dbReference>
<keyword evidence="3" id="KW-0804">Transcription</keyword>
<dbReference type="CDD" id="cd01392">
    <property type="entry name" value="HTH_LacI"/>
    <property type="match status" value="1"/>
</dbReference>
<evidence type="ECO:0000256" key="2">
    <source>
        <dbReference type="ARBA" id="ARBA00023125"/>
    </source>
</evidence>
<dbReference type="InterPro" id="IPR010982">
    <property type="entry name" value="Lambda_DNA-bd_dom_sf"/>
</dbReference>
<dbReference type="Gene3D" id="1.10.260.40">
    <property type="entry name" value="lambda repressor-like DNA-binding domains"/>
    <property type="match status" value="1"/>
</dbReference>
<evidence type="ECO:0000313" key="5">
    <source>
        <dbReference type="EMBL" id="KRM37998.1"/>
    </source>
</evidence>
<organism evidence="5 6">
    <name type="scientific">Limosilactobacillus pontis DSM 8475</name>
    <dbReference type="NCBI Taxonomy" id="1423794"/>
    <lineage>
        <taxon>Bacteria</taxon>
        <taxon>Bacillati</taxon>
        <taxon>Bacillota</taxon>
        <taxon>Bacilli</taxon>
        <taxon>Lactobacillales</taxon>
        <taxon>Lactobacillaceae</taxon>
        <taxon>Limosilactobacillus</taxon>
    </lineage>
</organism>
<keyword evidence="1" id="KW-0805">Transcription regulation</keyword>
<evidence type="ECO:0000256" key="1">
    <source>
        <dbReference type="ARBA" id="ARBA00023015"/>
    </source>
</evidence>
<sequence length="342" mass="38939">MASIRQIARLTGYSLATVSRVLNHDDRLAVKATTREKIIQTAAALHYETHEHHGERVRAMNLQRSRILVLLTHQDSGPTSYFTEINRGIKMAAQEHGLPISAWLMFPQPDFDYRRAADYHALILVGTFSQHFLTRLYHYNQNLIIIDDYRYSDRYDLVRNNYEAVMHQALDQLYRQGHRHIFFIGGAINPVAARGSEQTGIADIRTRVYENWMQVHHLTAHTYVTRWIEADGHHAMTAILDRRLPIDALVIASDRLAVGVYQALHERGVSVPDNLAVVSFDDSAQAAQLTPPLSSIRPHSYEMGRAAVRLAIERLIDRRTVAEQVILPSRLVERASSAPQSK</sequence>
<dbReference type="EMBL" id="AZGO01000003">
    <property type="protein sequence ID" value="KRM37998.1"/>
    <property type="molecule type" value="Genomic_DNA"/>
</dbReference>
<dbReference type="Proteomes" id="UP000051085">
    <property type="component" value="Unassembled WGS sequence"/>
</dbReference>
<dbReference type="SUPFAM" id="SSF47413">
    <property type="entry name" value="lambda repressor-like DNA-binding domains"/>
    <property type="match status" value="1"/>
</dbReference>
<evidence type="ECO:0000313" key="6">
    <source>
        <dbReference type="Proteomes" id="UP000051085"/>
    </source>
</evidence>
<dbReference type="GO" id="GO:0000976">
    <property type="term" value="F:transcription cis-regulatory region binding"/>
    <property type="evidence" value="ECO:0007669"/>
    <property type="project" value="TreeGrafter"/>
</dbReference>
<dbReference type="SMART" id="SM00354">
    <property type="entry name" value="HTH_LACI"/>
    <property type="match status" value="1"/>
</dbReference>